<dbReference type="RefSeq" id="WP_189668125.1">
    <property type="nucleotide sequence ID" value="NZ_BNAS01000001.1"/>
</dbReference>
<reference evidence="4" key="2">
    <citation type="submission" date="2020-09" db="EMBL/GenBank/DDBJ databases">
        <authorList>
            <person name="Sun Q."/>
            <person name="Zhou Y."/>
        </authorList>
    </citation>
    <scope>NUCLEOTIDE SEQUENCE</scope>
    <source>
        <strain evidence="4">CGMCC 4.7398</strain>
    </source>
</reference>
<protein>
    <submittedName>
        <fullName evidence="4">Phosphoglycerate dehydrogenase</fullName>
    </submittedName>
</protein>
<dbReference type="GO" id="GO:0051287">
    <property type="term" value="F:NAD binding"/>
    <property type="evidence" value="ECO:0007669"/>
    <property type="project" value="InterPro"/>
</dbReference>
<comment type="caution">
    <text evidence="4">The sequence shown here is derived from an EMBL/GenBank/DDBJ whole genome shotgun (WGS) entry which is preliminary data.</text>
</comment>
<evidence type="ECO:0000313" key="5">
    <source>
        <dbReference type="Proteomes" id="UP000627369"/>
    </source>
</evidence>
<keyword evidence="1" id="KW-0560">Oxidoreductase</keyword>
<dbReference type="InterPro" id="IPR036291">
    <property type="entry name" value="NAD(P)-bd_dom_sf"/>
</dbReference>
<dbReference type="SUPFAM" id="SSF52283">
    <property type="entry name" value="Formate/glycerate dehydrogenase catalytic domain-like"/>
    <property type="match status" value="1"/>
</dbReference>
<sequence length="325" mass="34512">MKILAPDVPFDLDFPSLLPDGGASFAPGGTDTVATYAMGEPVPEEHTDAEVLITWSNPPKVLADAARRLTRLRWIQTLSAGPDLVLRAGFAPDVVIASGQSLHDDTVTEHTLALILASVRRIDASLAAQREHRWAKEIAFAQADPVTDREYTLDGARVTIWGFGSIALRLAPLLTALGAEVTGVASRAGERSGYPVVGPDGLDALLAETDLLVSLLPAIPATQHILDARLLSLLPPTARFVNVGRGATVDEAALVDALRSGRLAGAALDVMETEPLPEASPLWDVPNLILTPHVAGGRPRRAARFVADQLTAWRQGGDLRNVVAR</sequence>
<evidence type="ECO:0000256" key="1">
    <source>
        <dbReference type="ARBA" id="ARBA00023002"/>
    </source>
</evidence>
<organism evidence="4 5">
    <name type="scientific">Promicromonospora soli</name>
    <dbReference type="NCBI Taxonomy" id="2035533"/>
    <lineage>
        <taxon>Bacteria</taxon>
        <taxon>Bacillati</taxon>
        <taxon>Actinomycetota</taxon>
        <taxon>Actinomycetes</taxon>
        <taxon>Micrococcales</taxon>
        <taxon>Promicromonosporaceae</taxon>
        <taxon>Promicromonospora</taxon>
    </lineage>
</organism>
<gene>
    <name evidence="4" type="ORF">GCM10017772_10190</name>
</gene>
<dbReference type="GO" id="GO:0016491">
    <property type="term" value="F:oxidoreductase activity"/>
    <property type="evidence" value="ECO:0007669"/>
    <property type="project" value="UniProtKB-KW"/>
</dbReference>
<dbReference type="Pfam" id="PF02826">
    <property type="entry name" value="2-Hacid_dh_C"/>
    <property type="match status" value="1"/>
</dbReference>
<evidence type="ECO:0000313" key="4">
    <source>
        <dbReference type="EMBL" id="GHH67836.1"/>
    </source>
</evidence>
<accession>A0A919FM47</accession>
<dbReference type="EMBL" id="BNAS01000001">
    <property type="protein sequence ID" value="GHH67836.1"/>
    <property type="molecule type" value="Genomic_DNA"/>
</dbReference>
<evidence type="ECO:0000256" key="2">
    <source>
        <dbReference type="ARBA" id="ARBA00023027"/>
    </source>
</evidence>
<dbReference type="PANTHER" id="PTHR43333">
    <property type="entry name" value="2-HACID_DH_C DOMAIN-CONTAINING PROTEIN"/>
    <property type="match status" value="1"/>
</dbReference>
<dbReference type="Gene3D" id="3.40.50.720">
    <property type="entry name" value="NAD(P)-binding Rossmann-like Domain"/>
    <property type="match status" value="2"/>
</dbReference>
<keyword evidence="5" id="KW-1185">Reference proteome</keyword>
<reference evidence="4" key="1">
    <citation type="journal article" date="2014" name="Int. J. Syst. Evol. Microbiol.">
        <title>Complete genome sequence of Corynebacterium casei LMG S-19264T (=DSM 44701T), isolated from a smear-ripened cheese.</title>
        <authorList>
            <consortium name="US DOE Joint Genome Institute (JGI-PGF)"/>
            <person name="Walter F."/>
            <person name="Albersmeier A."/>
            <person name="Kalinowski J."/>
            <person name="Ruckert C."/>
        </authorList>
    </citation>
    <scope>NUCLEOTIDE SEQUENCE</scope>
    <source>
        <strain evidence="4">CGMCC 4.7398</strain>
    </source>
</reference>
<keyword evidence="2" id="KW-0520">NAD</keyword>
<name>A0A919FM47_9MICO</name>
<evidence type="ECO:0000259" key="3">
    <source>
        <dbReference type="Pfam" id="PF02826"/>
    </source>
</evidence>
<feature type="domain" description="D-isomer specific 2-hydroxyacid dehydrogenase NAD-binding" evidence="3">
    <location>
        <begin position="112"/>
        <end position="295"/>
    </location>
</feature>
<dbReference type="SUPFAM" id="SSF51735">
    <property type="entry name" value="NAD(P)-binding Rossmann-fold domains"/>
    <property type="match status" value="1"/>
</dbReference>
<dbReference type="AlphaFoldDB" id="A0A919FM47"/>
<proteinExistence type="predicted"/>
<dbReference type="Proteomes" id="UP000627369">
    <property type="component" value="Unassembled WGS sequence"/>
</dbReference>
<dbReference type="PANTHER" id="PTHR43333:SF1">
    <property type="entry name" value="D-ISOMER SPECIFIC 2-HYDROXYACID DEHYDROGENASE NAD-BINDING DOMAIN-CONTAINING PROTEIN"/>
    <property type="match status" value="1"/>
</dbReference>
<dbReference type="InterPro" id="IPR006140">
    <property type="entry name" value="D-isomer_DH_NAD-bd"/>
</dbReference>